<dbReference type="InterPro" id="IPR043129">
    <property type="entry name" value="ATPase_NBD"/>
</dbReference>
<dbReference type="InterPro" id="IPR000890">
    <property type="entry name" value="Aliphatic_acid_kin_short-chain"/>
</dbReference>
<protein>
    <recommendedName>
        <fullName evidence="7">Acetate kinase</fullName>
    </recommendedName>
</protein>
<keyword evidence="4" id="KW-0067">ATP-binding</keyword>
<evidence type="ECO:0000313" key="5">
    <source>
        <dbReference type="EMBL" id="TFY60653.1"/>
    </source>
</evidence>
<accession>A0A4Y9YG27</accession>
<evidence type="ECO:0000256" key="1">
    <source>
        <dbReference type="ARBA" id="ARBA00022679"/>
    </source>
</evidence>
<keyword evidence="1" id="KW-0808">Transferase</keyword>
<name>A0A4Y9YG27_9AGAM</name>
<keyword evidence="2" id="KW-0547">Nucleotide-binding</keyword>
<sequence>MTTVDQGAPSAGLILSLNSGSSSLKISLYRRSTELLLEDTPDADPVTLLLTAAISSISFDEPTFSFSVIDKSAIAPNTRTVKDEPVPTVKDHASAFSHFLDYLKDEASIDRKEIVHVCHRIVHGGDYYKPVIVNDESYHYIERLSDLAPLHNGAALSVIEACIQTLPDARSIAYFDTTFHHDIPKHIRSCAISPEIAQKKGLRKYGFHGLSYAYIMRAVARQLEKVHQMSIQSF</sequence>
<comment type="caution">
    <text evidence="5">The sequence shown here is derived from an EMBL/GenBank/DDBJ whole genome shotgun (WGS) entry which is preliminary data.</text>
</comment>
<evidence type="ECO:0000313" key="6">
    <source>
        <dbReference type="Proteomes" id="UP000298327"/>
    </source>
</evidence>
<dbReference type="SUPFAM" id="SSF53067">
    <property type="entry name" value="Actin-like ATPase domain"/>
    <property type="match status" value="1"/>
</dbReference>
<evidence type="ECO:0008006" key="7">
    <source>
        <dbReference type="Google" id="ProtNLM"/>
    </source>
</evidence>
<evidence type="ECO:0000256" key="3">
    <source>
        <dbReference type="ARBA" id="ARBA00022777"/>
    </source>
</evidence>
<keyword evidence="6" id="KW-1185">Reference proteome</keyword>
<dbReference type="GO" id="GO:0005524">
    <property type="term" value="F:ATP binding"/>
    <property type="evidence" value="ECO:0007669"/>
    <property type="project" value="UniProtKB-KW"/>
</dbReference>
<dbReference type="Pfam" id="PF00871">
    <property type="entry name" value="Acetate_kinase"/>
    <property type="match status" value="1"/>
</dbReference>
<dbReference type="PROSITE" id="PS01075">
    <property type="entry name" value="ACETATE_KINASE_1"/>
    <property type="match status" value="1"/>
</dbReference>
<dbReference type="PANTHER" id="PTHR21060:SF15">
    <property type="entry name" value="ACETATE KINASE-RELATED"/>
    <property type="match status" value="1"/>
</dbReference>
<evidence type="ECO:0000256" key="4">
    <source>
        <dbReference type="ARBA" id="ARBA00022840"/>
    </source>
</evidence>
<dbReference type="GO" id="GO:0006083">
    <property type="term" value="P:acetate metabolic process"/>
    <property type="evidence" value="ECO:0007669"/>
    <property type="project" value="TreeGrafter"/>
</dbReference>
<proteinExistence type="predicted"/>
<reference evidence="5 6" key="1">
    <citation type="submission" date="2019-02" db="EMBL/GenBank/DDBJ databases">
        <title>Genome sequencing of the rare red list fungi Dentipellis fragilis.</title>
        <authorList>
            <person name="Buettner E."/>
            <person name="Kellner H."/>
        </authorList>
    </citation>
    <scope>NUCLEOTIDE SEQUENCE [LARGE SCALE GENOMIC DNA]</scope>
    <source>
        <strain evidence="5 6">DSM 105465</strain>
    </source>
</reference>
<dbReference type="InterPro" id="IPR023865">
    <property type="entry name" value="Aliphatic_acid_kinase_CS"/>
</dbReference>
<dbReference type="AlphaFoldDB" id="A0A4Y9YG27"/>
<dbReference type="GO" id="GO:0008776">
    <property type="term" value="F:acetate kinase activity"/>
    <property type="evidence" value="ECO:0007669"/>
    <property type="project" value="TreeGrafter"/>
</dbReference>
<dbReference type="OrthoDB" id="67445at2759"/>
<dbReference type="Gene3D" id="3.30.420.40">
    <property type="match status" value="1"/>
</dbReference>
<dbReference type="PRINTS" id="PR00471">
    <property type="entry name" value="ACETATEKNASE"/>
</dbReference>
<dbReference type="STRING" id="205917.A0A4Y9YG27"/>
<evidence type="ECO:0000256" key="2">
    <source>
        <dbReference type="ARBA" id="ARBA00022741"/>
    </source>
</evidence>
<dbReference type="EMBL" id="SEOQ01000551">
    <property type="protein sequence ID" value="TFY60653.1"/>
    <property type="molecule type" value="Genomic_DNA"/>
</dbReference>
<dbReference type="Proteomes" id="UP000298327">
    <property type="component" value="Unassembled WGS sequence"/>
</dbReference>
<gene>
    <name evidence="5" type="ORF">EVG20_g7345</name>
</gene>
<keyword evidence="3" id="KW-0418">Kinase</keyword>
<dbReference type="PANTHER" id="PTHR21060">
    <property type="entry name" value="ACETATE KINASE"/>
    <property type="match status" value="1"/>
</dbReference>
<organism evidence="5 6">
    <name type="scientific">Dentipellis fragilis</name>
    <dbReference type="NCBI Taxonomy" id="205917"/>
    <lineage>
        <taxon>Eukaryota</taxon>
        <taxon>Fungi</taxon>
        <taxon>Dikarya</taxon>
        <taxon>Basidiomycota</taxon>
        <taxon>Agaricomycotina</taxon>
        <taxon>Agaricomycetes</taxon>
        <taxon>Russulales</taxon>
        <taxon>Hericiaceae</taxon>
        <taxon>Dentipellis</taxon>
    </lineage>
</organism>